<keyword evidence="8" id="KW-0469">Meiosis</keyword>
<dbReference type="GO" id="GO:0070966">
    <property type="term" value="P:nuclear-transcribed mRNA catabolic process, no-go decay"/>
    <property type="evidence" value="ECO:0007669"/>
    <property type="project" value="InterPro"/>
</dbReference>
<dbReference type="Gene3D" id="2.30.30.870">
    <property type="entry name" value="Pelota, domain A"/>
    <property type="match status" value="1"/>
</dbReference>
<evidence type="ECO:0000256" key="8">
    <source>
        <dbReference type="ARBA" id="ARBA00023254"/>
    </source>
</evidence>
<keyword evidence="4 10" id="KW-0963">Cytoplasm</keyword>
<evidence type="ECO:0000256" key="6">
    <source>
        <dbReference type="ARBA" id="ARBA00022723"/>
    </source>
</evidence>
<dbReference type="Proteomes" id="UP000449547">
    <property type="component" value="Unassembled WGS sequence"/>
</dbReference>
<dbReference type="GeneID" id="54778670"/>
<dbReference type="GO" id="GO:0070481">
    <property type="term" value="P:nuclear-transcribed mRNA catabolic process, non-stop decay"/>
    <property type="evidence" value="ECO:0007669"/>
    <property type="project" value="InterPro"/>
</dbReference>
<evidence type="ECO:0000259" key="11">
    <source>
        <dbReference type="SMART" id="SM01194"/>
    </source>
</evidence>
<proteinExistence type="inferred from homology"/>
<dbReference type="GO" id="GO:0051301">
    <property type="term" value="P:cell division"/>
    <property type="evidence" value="ECO:0007669"/>
    <property type="project" value="UniProtKB-KW"/>
</dbReference>
<dbReference type="GO" id="GO:0070651">
    <property type="term" value="P:nonfunctional rRNA decay"/>
    <property type="evidence" value="ECO:0007669"/>
    <property type="project" value="TreeGrafter"/>
</dbReference>
<accession>A0A642UZW6</accession>
<dbReference type="FunFam" id="3.30.1330.30:FF:000008">
    <property type="entry name" value="Protein pelota homolog"/>
    <property type="match status" value="1"/>
</dbReference>
<dbReference type="InterPro" id="IPR029064">
    <property type="entry name" value="Ribosomal_eL30-like_sf"/>
</dbReference>
<dbReference type="GO" id="GO:0071025">
    <property type="term" value="P:RNA surveillance"/>
    <property type="evidence" value="ECO:0007669"/>
    <property type="project" value="InterPro"/>
</dbReference>
<dbReference type="InterPro" id="IPR005142">
    <property type="entry name" value="eRF1_3"/>
</dbReference>
<comment type="caution">
    <text evidence="12">The sequence shown here is derived from an EMBL/GenBank/DDBJ whole genome shotgun (WGS) entry which is preliminary data.</text>
</comment>
<dbReference type="NCBIfam" id="TIGR00111">
    <property type="entry name" value="pelota"/>
    <property type="match status" value="1"/>
</dbReference>
<dbReference type="SUPFAM" id="SSF53137">
    <property type="entry name" value="Translational machinery components"/>
    <property type="match status" value="1"/>
</dbReference>
<dbReference type="OrthoDB" id="10249111at2759"/>
<comment type="subcellular location">
    <subcellularLocation>
        <location evidence="2 10">Cytoplasm</location>
    </subcellularLocation>
</comment>
<dbReference type="InterPro" id="IPR004405">
    <property type="entry name" value="TF_pelota"/>
</dbReference>
<dbReference type="Pfam" id="PF26356">
    <property type="entry name" value="Pelota_N"/>
    <property type="match status" value="1"/>
</dbReference>
<name>A0A642UZW6_DIURU</name>
<dbReference type="SUPFAM" id="SSF159065">
    <property type="entry name" value="Dom34/Pelota N-terminal domain-like"/>
    <property type="match status" value="1"/>
</dbReference>
<evidence type="ECO:0000256" key="4">
    <source>
        <dbReference type="ARBA" id="ARBA00022490"/>
    </source>
</evidence>
<dbReference type="SMART" id="SM01194">
    <property type="entry name" value="eRF1_1"/>
    <property type="match status" value="1"/>
</dbReference>
<organism evidence="12 13">
    <name type="scientific">Diutina rugosa</name>
    <name type="common">Yeast</name>
    <name type="synonym">Candida rugosa</name>
    <dbReference type="NCBI Taxonomy" id="5481"/>
    <lineage>
        <taxon>Eukaryota</taxon>
        <taxon>Fungi</taxon>
        <taxon>Dikarya</taxon>
        <taxon>Ascomycota</taxon>
        <taxon>Saccharomycotina</taxon>
        <taxon>Pichiomycetes</taxon>
        <taxon>Debaryomycetaceae</taxon>
        <taxon>Diutina</taxon>
    </lineage>
</organism>
<evidence type="ECO:0000256" key="5">
    <source>
        <dbReference type="ARBA" id="ARBA00022618"/>
    </source>
</evidence>
<keyword evidence="7" id="KW-0498">Mitosis</keyword>
<dbReference type="VEuPathDB" id="FungiDB:DIURU_000017"/>
<dbReference type="Pfam" id="PF03465">
    <property type="entry name" value="eRF1_3"/>
    <property type="match status" value="1"/>
</dbReference>
<evidence type="ECO:0000256" key="2">
    <source>
        <dbReference type="ARBA" id="ARBA00004496"/>
    </source>
</evidence>
<dbReference type="GO" id="GO:0051321">
    <property type="term" value="P:meiotic cell cycle"/>
    <property type="evidence" value="ECO:0007669"/>
    <property type="project" value="UniProtKB-KW"/>
</dbReference>
<evidence type="ECO:0000313" key="12">
    <source>
        <dbReference type="EMBL" id="KAA8908704.1"/>
    </source>
</evidence>
<evidence type="ECO:0000256" key="9">
    <source>
        <dbReference type="ARBA" id="ARBA00023306"/>
    </source>
</evidence>
<comment type="function">
    <text evidence="10">Component of the Dom34-Hbs1 complex, a complex that recognizes stalled ribosomes and triggers the No-Go Decay (NGD) pathway (PubMed:20890290). In the Dom34-Hbs1 complex, dom34 recognizes ribosomes stalled at the 3' end of an mRNA and engages stalled ribosomes by destabilizing mRNA in the mRNA channel. Following ribosome-binding, the Dom34-Hbs1 complex promotes the disassembly of stalled ribosomes, followed by degradation of damaged mRNAs as part of the NGD pathway.</text>
</comment>
<dbReference type="InterPro" id="IPR042226">
    <property type="entry name" value="eFR1_2_sf"/>
</dbReference>
<feature type="domain" description="eRF1/Pelota-like N-terminal" evidence="11">
    <location>
        <begin position="1"/>
        <end position="129"/>
    </location>
</feature>
<dbReference type="SUPFAM" id="SSF55315">
    <property type="entry name" value="L30e-like"/>
    <property type="match status" value="1"/>
</dbReference>
<dbReference type="FunFam" id="3.30.420.60:FF:000004">
    <property type="entry name" value="Protein DOM34 homolog"/>
    <property type="match status" value="1"/>
</dbReference>
<comment type="cofactor">
    <cofactor evidence="1 10">
        <name>a divalent metal cation</name>
        <dbReference type="ChEBI" id="CHEBI:60240"/>
    </cofactor>
</comment>
<keyword evidence="9" id="KW-0131">Cell cycle</keyword>
<keyword evidence="5" id="KW-0132">Cell division</keyword>
<dbReference type="Pfam" id="PF03464">
    <property type="entry name" value="eRF1_2"/>
    <property type="match status" value="1"/>
</dbReference>
<dbReference type="GO" id="GO:1990533">
    <property type="term" value="C:Dom34-Hbs1 complex"/>
    <property type="evidence" value="ECO:0007669"/>
    <property type="project" value="UniProtKB-ARBA"/>
</dbReference>
<protein>
    <recommendedName>
        <fullName evidence="10">Protein DOM34 homolog</fullName>
    </recommendedName>
</protein>
<gene>
    <name evidence="12" type="ORF">DIURU_000017</name>
</gene>
<dbReference type="InterPro" id="IPR058547">
    <property type="entry name" value="Pelota_N"/>
</dbReference>
<evidence type="ECO:0000256" key="3">
    <source>
        <dbReference type="ARBA" id="ARBA00009504"/>
    </source>
</evidence>
<reference evidence="12 13" key="1">
    <citation type="submission" date="2019-07" db="EMBL/GenBank/DDBJ databases">
        <title>Genome assembly of two rare yeast pathogens: Diutina rugosa and Trichomonascus ciferrii.</title>
        <authorList>
            <person name="Mixao V."/>
            <person name="Saus E."/>
            <person name="Hansen A."/>
            <person name="Lass-Flor C."/>
            <person name="Gabaldon T."/>
        </authorList>
    </citation>
    <scope>NUCLEOTIDE SEQUENCE [LARGE SCALE GENOMIC DNA]</scope>
    <source>
        <strain evidence="12 13">CBS 613</strain>
    </source>
</reference>
<dbReference type="RefSeq" id="XP_034015132.1">
    <property type="nucleotide sequence ID" value="XM_034154271.1"/>
</dbReference>
<dbReference type="GO" id="GO:0032790">
    <property type="term" value="P:ribosome disassembly"/>
    <property type="evidence" value="ECO:0007669"/>
    <property type="project" value="TreeGrafter"/>
</dbReference>
<dbReference type="InterPro" id="IPR005140">
    <property type="entry name" value="eRF1_Pelota-like_N"/>
</dbReference>
<dbReference type="PANTHER" id="PTHR10853">
    <property type="entry name" value="PELOTA"/>
    <property type="match status" value="1"/>
</dbReference>
<evidence type="ECO:0000256" key="1">
    <source>
        <dbReference type="ARBA" id="ARBA00001968"/>
    </source>
</evidence>
<evidence type="ECO:0000256" key="7">
    <source>
        <dbReference type="ARBA" id="ARBA00022776"/>
    </source>
</evidence>
<comment type="similarity">
    <text evidence="3 10">Belongs to the eukaryotic release factor 1 family. Pelota subfamily.</text>
</comment>
<dbReference type="GO" id="GO:0006412">
    <property type="term" value="P:translation"/>
    <property type="evidence" value="ECO:0007669"/>
    <property type="project" value="UniProtKB-ARBA"/>
</dbReference>
<dbReference type="Gene3D" id="3.30.1330.30">
    <property type="match status" value="1"/>
</dbReference>
<dbReference type="GO" id="GO:0046872">
    <property type="term" value="F:metal ion binding"/>
    <property type="evidence" value="ECO:0007669"/>
    <property type="project" value="UniProtKB-KW"/>
</dbReference>
<sequence>MIVKNKVKLKDKRVALTVVPQDAEDLWYIYNLVAKGDTVVASTHRMVKKGDKGKAKVEKMALTLKLQVEDVDYVSSADDMRISGKSIEPNENVPLNSYHTIDVELGANLTIIKDSWDEYDMTILNDLSNIESKADVGAVVLQEGVAHICFITDSMTVLKAKVEKSIPRKSTQYGSKDHDQAVDKFLTNTLQTMLRHFDFDRLKVIMFVSPGFVAKSLYDKLFTSAQAGVSSGGPEKKMFESVLKNKSKVIIAHSSTGYLQGLEEALTDPAVKKQLAETKFAAESDVLHQFETALNDDDGRAWYGRAEVEKALDIDAVRYLMVSDSLFRSDDIQERRHYIDLTERAKALGAEVLIFSSLHDSGVQLNQLTGIAALLKYPVPDLDDDLEEDDDDDE</sequence>
<dbReference type="PANTHER" id="PTHR10853:SF0">
    <property type="entry name" value="PROTEIN PELOTA HOMOLOG"/>
    <property type="match status" value="1"/>
</dbReference>
<dbReference type="AlphaFoldDB" id="A0A642UZW6"/>
<dbReference type="InterPro" id="IPR005141">
    <property type="entry name" value="eRF1_2"/>
</dbReference>
<evidence type="ECO:0000313" key="13">
    <source>
        <dbReference type="Proteomes" id="UP000449547"/>
    </source>
</evidence>
<dbReference type="OMA" id="DDLWHLK"/>
<evidence type="ECO:0000256" key="10">
    <source>
        <dbReference type="RuleBase" id="RU362019"/>
    </source>
</evidence>
<dbReference type="InterPro" id="IPR038069">
    <property type="entry name" value="Pelota/DOM34_N"/>
</dbReference>
<dbReference type="GO" id="GO:0005737">
    <property type="term" value="C:cytoplasm"/>
    <property type="evidence" value="ECO:0007669"/>
    <property type="project" value="UniProtKB-SubCell"/>
</dbReference>
<keyword evidence="6 10" id="KW-0479">Metal-binding</keyword>
<dbReference type="EMBL" id="SWFT01000004">
    <property type="protein sequence ID" value="KAA8908704.1"/>
    <property type="molecule type" value="Genomic_DNA"/>
</dbReference>
<dbReference type="Gene3D" id="3.30.420.60">
    <property type="entry name" value="eRF1 domain 2"/>
    <property type="match status" value="1"/>
</dbReference>
<keyword evidence="13" id="KW-1185">Reference proteome</keyword>